<dbReference type="OrthoDB" id="9800958at2"/>
<dbReference type="GO" id="GO:0051301">
    <property type="term" value="P:cell division"/>
    <property type="evidence" value="ECO:0007669"/>
    <property type="project" value="UniProtKB-KW"/>
</dbReference>
<dbReference type="Gene3D" id="3.90.190.20">
    <property type="entry name" value="Mur ligase, C-terminal domain"/>
    <property type="match status" value="1"/>
</dbReference>
<evidence type="ECO:0000256" key="11">
    <source>
        <dbReference type="HAMAP-Rule" id="MF_00208"/>
    </source>
</evidence>
<keyword evidence="6 11" id="KW-0067">ATP-binding</keyword>
<feature type="binding site" evidence="11">
    <location>
        <begin position="152"/>
        <end position="153"/>
    </location>
    <ligand>
        <name>UDP-N-acetyl-alpha-D-muramoyl-L-alanyl-D-glutamate</name>
        <dbReference type="ChEBI" id="CHEBI:83900"/>
    </ligand>
</feature>
<dbReference type="PROSITE" id="PS01011">
    <property type="entry name" value="FOLYLPOLYGLU_SYNT_1"/>
    <property type="match status" value="1"/>
</dbReference>
<evidence type="ECO:0000256" key="1">
    <source>
        <dbReference type="ARBA" id="ARBA00005898"/>
    </source>
</evidence>
<feature type="binding site" evidence="11">
    <location>
        <position position="451"/>
    </location>
    <ligand>
        <name>meso-2,6-diaminopimelate</name>
        <dbReference type="ChEBI" id="CHEBI:57791"/>
    </ligand>
</feature>
<dbReference type="HAMAP" id="MF_00208">
    <property type="entry name" value="MurE"/>
    <property type="match status" value="1"/>
</dbReference>
<keyword evidence="5 11" id="KW-0547">Nucleotide-binding</keyword>
<keyword evidence="2 11" id="KW-0963">Cytoplasm</keyword>
<dbReference type="NCBIfam" id="NF001126">
    <property type="entry name" value="PRK00139.1-4"/>
    <property type="match status" value="1"/>
</dbReference>
<keyword evidence="7 11" id="KW-0133">Cell shape</keyword>
<dbReference type="GO" id="GO:0004326">
    <property type="term" value="F:tetrahydrofolylpolyglutamate synthase activity"/>
    <property type="evidence" value="ECO:0007669"/>
    <property type="project" value="InterPro"/>
</dbReference>
<dbReference type="STRING" id="565045.NOR51B_436"/>
<evidence type="ECO:0000256" key="4">
    <source>
        <dbReference type="ARBA" id="ARBA00022618"/>
    </source>
</evidence>
<keyword evidence="17" id="KW-1185">Reference proteome</keyword>
<dbReference type="EMBL" id="DS999411">
    <property type="protein sequence ID" value="EED34499.1"/>
    <property type="molecule type" value="Genomic_DNA"/>
</dbReference>
<dbReference type="GO" id="GO:0008360">
    <property type="term" value="P:regulation of cell shape"/>
    <property type="evidence" value="ECO:0007669"/>
    <property type="project" value="UniProtKB-KW"/>
</dbReference>
<evidence type="ECO:0000259" key="15">
    <source>
        <dbReference type="Pfam" id="PF08245"/>
    </source>
</evidence>
<dbReference type="Proteomes" id="UP000004699">
    <property type="component" value="Unassembled WGS sequence"/>
</dbReference>
<dbReference type="InterPro" id="IPR036565">
    <property type="entry name" value="Mur-like_cat_sf"/>
</dbReference>
<dbReference type="eggNOG" id="COG0769">
    <property type="taxonomic scope" value="Bacteria"/>
</dbReference>
<feature type="binding site" evidence="11">
    <location>
        <begin position="402"/>
        <end position="405"/>
    </location>
    <ligand>
        <name>meso-2,6-diaminopimelate</name>
        <dbReference type="ChEBI" id="CHEBI:57791"/>
    </ligand>
</feature>
<keyword evidence="8 11" id="KW-0573">Peptidoglycan synthesis</keyword>
<reference evidence="17" key="1">
    <citation type="journal article" date="2013" name="BMC Microbiol.">
        <title>Taxonomy and evolution of bacteriochlorophyll a-containing members of the OM60/NOR5 clade of marine gammaproteobacteria: description of Luminiphilus syltensis gen. nov., sp. nov., reclassification of Haliea rubra as Pseudohaliea rubra gen. nov., comb. nov., and emendation of Chromatocurvus halotolerans.</title>
        <authorList>
            <person name="Spring S."/>
            <person name="Riedel T."/>
            <person name="Sproer C."/>
            <person name="Yan S."/>
            <person name="Harder J."/>
            <person name="Fuchs B.M."/>
        </authorList>
    </citation>
    <scope>NUCLEOTIDE SEQUENCE [LARGE SCALE GENOMIC DNA]</scope>
    <source>
        <strain evidence="17">NOR51-B</strain>
    </source>
</reference>
<feature type="short sequence motif" description="Meso-diaminopimelate recognition motif" evidence="11">
    <location>
        <begin position="402"/>
        <end position="405"/>
    </location>
</feature>
<evidence type="ECO:0000259" key="13">
    <source>
        <dbReference type="Pfam" id="PF01225"/>
    </source>
</evidence>
<evidence type="ECO:0000256" key="2">
    <source>
        <dbReference type="ARBA" id="ARBA00022490"/>
    </source>
</evidence>
<dbReference type="GO" id="GO:0005524">
    <property type="term" value="F:ATP binding"/>
    <property type="evidence" value="ECO:0007669"/>
    <property type="project" value="UniProtKB-UniRule"/>
</dbReference>
<keyword evidence="4 11" id="KW-0132">Cell division</keyword>
<dbReference type="GO" id="GO:0005737">
    <property type="term" value="C:cytoplasm"/>
    <property type="evidence" value="ECO:0007669"/>
    <property type="project" value="UniProtKB-SubCell"/>
</dbReference>
<dbReference type="InterPro" id="IPR018109">
    <property type="entry name" value="Folylpolyglutamate_synth_CS"/>
</dbReference>
<feature type="binding site" evidence="11">
    <location>
        <position position="185"/>
    </location>
    <ligand>
        <name>UDP-N-acetyl-alpha-D-muramoyl-L-alanyl-D-glutamate</name>
        <dbReference type="ChEBI" id="CHEBI:83900"/>
    </ligand>
</feature>
<dbReference type="InterPro" id="IPR035911">
    <property type="entry name" value="MurE/MurF_N"/>
</dbReference>
<organism evidence="16 17">
    <name type="scientific">Luminiphilus syltensis NOR5-1B</name>
    <dbReference type="NCBI Taxonomy" id="565045"/>
    <lineage>
        <taxon>Bacteria</taxon>
        <taxon>Pseudomonadati</taxon>
        <taxon>Pseudomonadota</taxon>
        <taxon>Gammaproteobacteria</taxon>
        <taxon>Cellvibrionales</taxon>
        <taxon>Halieaceae</taxon>
        <taxon>Luminiphilus</taxon>
    </lineage>
</organism>
<feature type="binding site" evidence="11">
    <location>
        <position position="28"/>
    </location>
    <ligand>
        <name>UDP-N-acetyl-alpha-D-muramoyl-L-alanyl-D-glutamate</name>
        <dbReference type="ChEBI" id="CHEBI:83900"/>
    </ligand>
</feature>
<dbReference type="Pfam" id="PF01225">
    <property type="entry name" value="Mur_ligase"/>
    <property type="match status" value="1"/>
</dbReference>
<feature type="binding site" evidence="11">
    <location>
        <position position="179"/>
    </location>
    <ligand>
        <name>UDP-N-acetyl-alpha-D-muramoyl-L-alanyl-D-glutamate</name>
        <dbReference type="ChEBI" id="CHEBI:83900"/>
    </ligand>
</feature>
<dbReference type="HOGENOM" id="CLU_022291_3_2_6"/>
<comment type="cofactor">
    <cofactor evidence="11">
        <name>Mg(2+)</name>
        <dbReference type="ChEBI" id="CHEBI:18420"/>
    </cofactor>
</comment>
<evidence type="ECO:0000256" key="5">
    <source>
        <dbReference type="ARBA" id="ARBA00022741"/>
    </source>
</evidence>
<dbReference type="Gene3D" id="3.40.1390.10">
    <property type="entry name" value="MurE/MurF, N-terminal domain"/>
    <property type="match status" value="1"/>
</dbReference>
<keyword evidence="10 11" id="KW-0961">Cell wall biogenesis/degradation</keyword>
<comment type="pathway">
    <text evidence="11 12">Cell wall biogenesis; peptidoglycan biosynthesis.</text>
</comment>
<protein>
    <recommendedName>
        <fullName evidence="11">UDP-N-acetylmuramoyl-L-alanyl-D-glutamate--2,6-diaminopimelate ligase</fullName>
        <ecNumber evidence="11">6.3.2.13</ecNumber>
    </recommendedName>
    <alternativeName>
        <fullName evidence="11">Meso-A2pm-adding enzyme</fullName>
    </alternativeName>
    <alternativeName>
        <fullName evidence="11">Meso-diaminopimelate-adding enzyme</fullName>
    </alternativeName>
    <alternativeName>
        <fullName evidence="11">UDP-MurNAc-L-Ala-D-Glu:meso-diaminopimelate ligase</fullName>
    </alternativeName>
    <alternativeName>
        <fullName evidence="11">UDP-MurNAc-tripeptide synthetase</fullName>
    </alternativeName>
    <alternativeName>
        <fullName evidence="11">UDP-N-acetylmuramyl-tripeptide synthetase</fullName>
    </alternativeName>
</protein>
<dbReference type="GO" id="GO:0071555">
    <property type="term" value="P:cell wall organization"/>
    <property type="evidence" value="ECO:0007669"/>
    <property type="project" value="UniProtKB-KW"/>
</dbReference>
<dbReference type="UniPathway" id="UPA00219"/>
<feature type="binding site" evidence="11">
    <location>
        <position position="187"/>
    </location>
    <ligand>
        <name>UDP-N-acetyl-alpha-D-muramoyl-L-alanyl-D-glutamate</name>
        <dbReference type="ChEBI" id="CHEBI:83900"/>
    </ligand>
</feature>
<keyword evidence="3 11" id="KW-0436">Ligase</keyword>
<comment type="similarity">
    <text evidence="1 11">Belongs to the MurCDEF family. MurE subfamily.</text>
</comment>
<comment type="subcellular location">
    <subcellularLocation>
        <location evidence="11 12">Cytoplasm</location>
    </subcellularLocation>
</comment>
<dbReference type="InterPro" id="IPR036615">
    <property type="entry name" value="Mur_ligase_C_dom_sf"/>
</dbReference>
<sequence length="484" mass="50814">MTLAVKSLAELIDVPAELGSVAISDITLDSRAVAPGAVFVAMPGGESDGRGFIDDALRAGAAAVLAEADGLAQQHPKVIAVPALRSRCGDIARRGFGDVSARMALVAVTGTNGKTSIADITAQLLRGLGVKTGTIGTLGSRTNTVAATAVNTTPDVFTLHRTLAAWHAEDIDHVVLEASSHALSQERLAGLTLRTGIFTNLSRDHLDYHEDERAYLAAKLRLFSDYPLQYAIYNADDPMASEVRTVASCPTLGISMSSAEADVFAQFEVLQSGLNITLHAPYGTASAETPLSGTFNAFNVVAAVMAATTLGYDFEQVMALLPTLKTVPGRMQRVASPQELAVVVDYAHTPEALAVAIEALRPGCTGELWLVFGCGGDRDRGKRAQMGRIAATLADRVVVTSDNPRSEAPERIIDDILKGIDGPAVVVEDRRGAIMHALGAARPGDVVLIAGKGHEDYQESAGVRRPFSDSAVAQEFFAGSAAND</sequence>
<comment type="PTM">
    <text evidence="11">Carboxylation is probably crucial for Mg(2+) binding and, consequently, for the gamma-phosphate positioning of ATP.</text>
</comment>
<dbReference type="InterPro" id="IPR004101">
    <property type="entry name" value="Mur_ligase_C"/>
</dbReference>
<dbReference type="PANTHER" id="PTHR23135:SF4">
    <property type="entry name" value="UDP-N-ACETYLMURAMOYL-L-ALANYL-D-GLUTAMATE--2,6-DIAMINOPIMELATE LIGASE MURE HOMOLOG, CHLOROPLASTIC"/>
    <property type="match status" value="1"/>
</dbReference>
<evidence type="ECO:0000256" key="7">
    <source>
        <dbReference type="ARBA" id="ARBA00022960"/>
    </source>
</evidence>
<gene>
    <name evidence="11" type="primary">murE</name>
    <name evidence="16" type="ORF">NOR51B_436</name>
</gene>
<keyword evidence="11" id="KW-0460">Magnesium</keyword>
<comment type="caution">
    <text evidence="11">Lacks conserved residue(s) required for the propagation of feature annotation.</text>
</comment>
<feature type="binding site" evidence="11">
    <location>
        <position position="378"/>
    </location>
    <ligand>
        <name>meso-2,6-diaminopimelate</name>
        <dbReference type="ChEBI" id="CHEBI:57791"/>
    </ligand>
</feature>
<dbReference type="PANTHER" id="PTHR23135">
    <property type="entry name" value="MUR LIGASE FAMILY MEMBER"/>
    <property type="match status" value="1"/>
</dbReference>
<name>B8KR56_9GAMM</name>
<proteinExistence type="inferred from homology"/>
<dbReference type="EC" id="6.3.2.13" evidence="11"/>
<feature type="binding site" evidence="11">
    <location>
        <begin position="110"/>
        <end position="116"/>
    </location>
    <ligand>
        <name>ATP</name>
        <dbReference type="ChEBI" id="CHEBI:30616"/>
    </ligand>
</feature>
<evidence type="ECO:0000313" key="16">
    <source>
        <dbReference type="EMBL" id="EED34499.1"/>
    </source>
</evidence>
<dbReference type="SUPFAM" id="SSF63418">
    <property type="entry name" value="MurE/MurF N-terminal domain"/>
    <property type="match status" value="1"/>
</dbReference>
<dbReference type="RefSeq" id="WP_009019247.1">
    <property type="nucleotide sequence ID" value="NZ_DS999411.1"/>
</dbReference>
<feature type="domain" description="Mur ligase C-terminal" evidence="14">
    <location>
        <begin position="329"/>
        <end position="453"/>
    </location>
</feature>
<feature type="modified residue" description="N6-carboxylysine" evidence="11">
    <location>
        <position position="219"/>
    </location>
</feature>
<dbReference type="SUPFAM" id="SSF53244">
    <property type="entry name" value="MurD-like peptide ligases, peptide-binding domain"/>
    <property type="match status" value="1"/>
</dbReference>
<dbReference type="InterPro" id="IPR005761">
    <property type="entry name" value="UDP-N-AcMur-Glu-dNH2Pim_ligase"/>
</dbReference>
<evidence type="ECO:0000313" key="17">
    <source>
        <dbReference type="Proteomes" id="UP000004699"/>
    </source>
</evidence>
<dbReference type="NCBIfam" id="TIGR01085">
    <property type="entry name" value="murE"/>
    <property type="match status" value="1"/>
</dbReference>
<evidence type="ECO:0000256" key="6">
    <source>
        <dbReference type="ARBA" id="ARBA00022840"/>
    </source>
</evidence>
<evidence type="ECO:0000256" key="8">
    <source>
        <dbReference type="ARBA" id="ARBA00022984"/>
    </source>
</evidence>
<evidence type="ECO:0000259" key="14">
    <source>
        <dbReference type="Pfam" id="PF02875"/>
    </source>
</evidence>
<dbReference type="SUPFAM" id="SSF53623">
    <property type="entry name" value="MurD-like peptide ligases, catalytic domain"/>
    <property type="match status" value="1"/>
</dbReference>
<accession>B8KR56</accession>
<feature type="binding site" evidence="11">
    <location>
        <position position="455"/>
    </location>
    <ligand>
        <name>meso-2,6-diaminopimelate</name>
        <dbReference type="ChEBI" id="CHEBI:57791"/>
    </ligand>
</feature>
<evidence type="ECO:0000256" key="3">
    <source>
        <dbReference type="ARBA" id="ARBA00022598"/>
    </source>
</evidence>
<dbReference type="GO" id="GO:0000287">
    <property type="term" value="F:magnesium ion binding"/>
    <property type="evidence" value="ECO:0007669"/>
    <property type="project" value="UniProtKB-UniRule"/>
</dbReference>
<dbReference type="Gene3D" id="3.40.1190.10">
    <property type="entry name" value="Mur-like, catalytic domain"/>
    <property type="match status" value="1"/>
</dbReference>
<feature type="domain" description="Mur ligase central" evidence="15">
    <location>
        <begin position="108"/>
        <end position="307"/>
    </location>
</feature>
<feature type="binding site" evidence="11">
    <location>
        <position position="30"/>
    </location>
    <ligand>
        <name>UDP-N-acetyl-alpha-D-muramoyl-L-alanyl-D-glutamate</name>
        <dbReference type="ChEBI" id="CHEBI:83900"/>
    </ligand>
</feature>
<evidence type="ECO:0000256" key="12">
    <source>
        <dbReference type="RuleBase" id="RU004135"/>
    </source>
</evidence>
<dbReference type="InterPro" id="IPR000713">
    <property type="entry name" value="Mur_ligase_N"/>
</dbReference>
<feature type="binding site" evidence="11">
    <location>
        <position position="151"/>
    </location>
    <ligand>
        <name>UDP-N-acetyl-alpha-D-muramoyl-L-alanyl-D-glutamate</name>
        <dbReference type="ChEBI" id="CHEBI:83900"/>
    </ligand>
</feature>
<feature type="domain" description="Mur ligase N-terminal catalytic" evidence="13">
    <location>
        <begin position="23"/>
        <end position="87"/>
    </location>
</feature>
<dbReference type="Pfam" id="PF02875">
    <property type="entry name" value="Mur_ligase_C"/>
    <property type="match status" value="1"/>
</dbReference>
<evidence type="ECO:0000256" key="9">
    <source>
        <dbReference type="ARBA" id="ARBA00023306"/>
    </source>
</evidence>
<evidence type="ECO:0000256" key="10">
    <source>
        <dbReference type="ARBA" id="ARBA00023316"/>
    </source>
</evidence>
<dbReference type="InterPro" id="IPR013221">
    <property type="entry name" value="Mur_ligase_cen"/>
</dbReference>
<dbReference type="GO" id="GO:0008765">
    <property type="term" value="F:UDP-N-acetylmuramoylalanyl-D-glutamate-2,6-diaminopimelate ligase activity"/>
    <property type="evidence" value="ECO:0007669"/>
    <property type="project" value="UniProtKB-UniRule"/>
</dbReference>
<dbReference type="NCBIfam" id="NF001124">
    <property type="entry name" value="PRK00139.1-2"/>
    <property type="match status" value="1"/>
</dbReference>
<keyword evidence="9 11" id="KW-0131">Cell cycle</keyword>
<dbReference type="Pfam" id="PF08245">
    <property type="entry name" value="Mur_ligase_M"/>
    <property type="match status" value="1"/>
</dbReference>
<comment type="function">
    <text evidence="11">Catalyzes the addition of meso-diaminopimelic acid to the nucleotide precursor UDP-N-acetylmuramoyl-L-alanyl-D-glutamate (UMAG) in the biosynthesis of bacterial cell-wall peptidoglycan.</text>
</comment>
<dbReference type="AlphaFoldDB" id="B8KR56"/>
<dbReference type="GO" id="GO:0009252">
    <property type="term" value="P:peptidoglycan biosynthetic process"/>
    <property type="evidence" value="ECO:0007669"/>
    <property type="project" value="UniProtKB-UniRule"/>
</dbReference>
<comment type="catalytic activity">
    <reaction evidence="11">
        <text>UDP-N-acetyl-alpha-D-muramoyl-L-alanyl-D-glutamate + meso-2,6-diaminopimelate + ATP = UDP-N-acetyl-alpha-D-muramoyl-L-alanyl-gamma-D-glutamyl-meso-2,6-diaminopimelate + ADP + phosphate + H(+)</text>
        <dbReference type="Rhea" id="RHEA:23676"/>
        <dbReference type="ChEBI" id="CHEBI:15378"/>
        <dbReference type="ChEBI" id="CHEBI:30616"/>
        <dbReference type="ChEBI" id="CHEBI:43474"/>
        <dbReference type="ChEBI" id="CHEBI:57791"/>
        <dbReference type="ChEBI" id="CHEBI:83900"/>
        <dbReference type="ChEBI" id="CHEBI:83905"/>
        <dbReference type="ChEBI" id="CHEBI:456216"/>
        <dbReference type="EC" id="6.3.2.13"/>
    </reaction>
</comment>